<dbReference type="PANTHER" id="PTHR43725">
    <property type="entry name" value="UDP-GLUCOSE 4-EPIMERASE"/>
    <property type="match status" value="1"/>
</dbReference>
<evidence type="ECO:0000256" key="10">
    <source>
        <dbReference type="RuleBase" id="RU366046"/>
    </source>
</evidence>
<dbReference type="InterPro" id="IPR001509">
    <property type="entry name" value="Epimerase_deHydtase"/>
</dbReference>
<name>A0A6L8LNI5_9RHOB</name>
<evidence type="ECO:0000259" key="11">
    <source>
        <dbReference type="Pfam" id="PF01370"/>
    </source>
</evidence>
<dbReference type="CDD" id="cd05247">
    <property type="entry name" value="UDP_G4E_1_SDR_e"/>
    <property type="match status" value="1"/>
</dbReference>
<dbReference type="UniPathway" id="UPA00214"/>
<keyword evidence="8" id="KW-0299">Galactose metabolism</keyword>
<protein>
    <recommendedName>
        <fullName evidence="6 10">UDP-glucose 4-epimerase</fullName>
        <ecNumber evidence="5 10">5.1.3.2</ecNumber>
    </recommendedName>
</protein>
<dbReference type="AlphaFoldDB" id="A0A6L8LNI5"/>
<comment type="cofactor">
    <cofactor evidence="2 10">
        <name>NAD(+)</name>
        <dbReference type="ChEBI" id="CHEBI:57540"/>
    </cofactor>
</comment>
<dbReference type="SUPFAM" id="SSF51735">
    <property type="entry name" value="NAD(P)-binding Rossmann-fold domains"/>
    <property type="match status" value="1"/>
</dbReference>
<proteinExistence type="inferred from homology"/>
<evidence type="ECO:0000256" key="8">
    <source>
        <dbReference type="ARBA" id="ARBA00023144"/>
    </source>
</evidence>
<evidence type="ECO:0000256" key="7">
    <source>
        <dbReference type="ARBA" id="ARBA00023027"/>
    </source>
</evidence>
<dbReference type="GO" id="GO:0003978">
    <property type="term" value="F:UDP-glucose 4-epimerase activity"/>
    <property type="evidence" value="ECO:0007669"/>
    <property type="project" value="UniProtKB-UniRule"/>
</dbReference>
<reference evidence="12 13" key="1">
    <citation type="submission" date="2020-01" db="EMBL/GenBank/DDBJ databases">
        <authorList>
            <person name="Chen S."/>
        </authorList>
    </citation>
    <scope>NUCLEOTIDE SEQUENCE [LARGE SCALE GENOMIC DNA]</scope>
    <source>
        <strain evidence="12 13">GS-10</strain>
    </source>
</reference>
<accession>A0A6L8LNI5</accession>
<organism evidence="12 13">
    <name type="scientific">Thalassovita mangrovi</name>
    <dbReference type="NCBI Taxonomy" id="2692236"/>
    <lineage>
        <taxon>Bacteria</taxon>
        <taxon>Pseudomonadati</taxon>
        <taxon>Pseudomonadota</taxon>
        <taxon>Alphaproteobacteria</taxon>
        <taxon>Rhodobacterales</taxon>
        <taxon>Roseobacteraceae</taxon>
        <taxon>Thalassovita</taxon>
    </lineage>
</organism>
<comment type="pathway">
    <text evidence="3 10">Carbohydrate metabolism; galactose metabolism.</text>
</comment>
<dbReference type="Gene3D" id="3.90.25.10">
    <property type="entry name" value="UDP-galactose 4-epimerase, domain 1"/>
    <property type="match status" value="1"/>
</dbReference>
<comment type="caution">
    <text evidence="12">The sequence shown here is derived from an EMBL/GenBank/DDBJ whole genome shotgun (WGS) entry which is preliminary data.</text>
</comment>
<evidence type="ECO:0000256" key="4">
    <source>
        <dbReference type="ARBA" id="ARBA00007637"/>
    </source>
</evidence>
<dbReference type="Gene3D" id="3.40.50.720">
    <property type="entry name" value="NAD(P)-binding Rossmann-like Domain"/>
    <property type="match status" value="1"/>
</dbReference>
<comment type="similarity">
    <text evidence="4 10">Belongs to the NAD(P)-dependent epimerase/dehydratase family.</text>
</comment>
<sequence length="338" mass="36546">MRVLVTGGAGYIGSHTLIDLHGQGHDICALDTFDNSSPEVLNRVSEQIGAPLQHHAVDIRDGPGLDRVMAGFRPDAVIHFAGLKAVGESAQIPLDYYSVNVSGTGTLLAAMQRAGCGRIVFSSSATVYGEPAYLPFDETHACAPVNVYGHSKYMAEQILKDWQRATPGASVVVLRYFNPVGAHGSARIGEDPRGQPNNLVPFVAQVAVGRRDKVRVFGADYDTPDGTGMRDYIHVEDLARAHSAALNFAARHSGFEVFNIGTGRCYSVLEVIDAFARASGHDIPYEISPRRPGDIARSVADTSKAQALLDWRARHDLRQMCQSSWNWQSGNPNGYDAG</sequence>
<evidence type="ECO:0000256" key="9">
    <source>
        <dbReference type="ARBA" id="ARBA00023235"/>
    </source>
</evidence>
<keyword evidence="10" id="KW-0119">Carbohydrate metabolism</keyword>
<dbReference type="NCBIfam" id="NF007956">
    <property type="entry name" value="PRK10675.1"/>
    <property type="match status" value="1"/>
</dbReference>
<dbReference type="InterPro" id="IPR036291">
    <property type="entry name" value="NAD(P)-bd_dom_sf"/>
</dbReference>
<evidence type="ECO:0000256" key="6">
    <source>
        <dbReference type="ARBA" id="ARBA00018569"/>
    </source>
</evidence>
<dbReference type="InterPro" id="IPR005886">
    <property type="entry name" value="UDP_G4E"/>
</dbReference>
<feature type="domain" description="NAD-dependent epimerase/dehydratase" evidence="11">
    <location>
        <begin position="3"/>
        <end position="261"/>
    </location>
</feature>
<comment type="subunit">
    <text evidence="10">Homodimer.</text>
</comment>
<dbReference type="EMBL" id="WWEN01000011">
    <property type="protein sequence ID" value="MYM57435.1"/>
    <property type="molecule type" value="Genomic_DNA"/>
</dbReference>
<dbReference type="EC" id="5.1.3.2" evidence="5 10"/>
<dbReference type="GO" id="GO:0005829">
    <property type="term" value="C:cytosol"/>
    <property type="evidence" value="ECO:0007669"/>
    <property type="project" value="TreeGrafter"/>
</dbReference>
<dbReference type="NCBIfam" id="TIGR01179">
    <property type="entry name" value="galE"/>
    <property type="match status" value="1"/>
</dbReference>
<evidence type="ECO:0000313" key="13">
    <source>
        <dbReference type="Proteomes" id="UP000479043"/>
    </source>
</evidence>
<dbReference type="PANTHER" id="PTHR43725:SF47">
    <property type="entry name" value="UDP-GLUCOSE 4-EPIMERASE"/>
    <property type="match status" value="1"/>
</dbReference>
<dbReference type="Proteomes" id="UP000479043">
    <property type="component" value="Unassembled WGS sequence"/>
</dbReference>
<keyword evidence="7 10" id="KW-0520">NAD</keyword>
<comment type="catalytic activity">
    <reaction evidence="1 10">
        <text>UDP-alpha-D-glucose = UDP-alpha-D-galactose</text>
        <dbReference type="Rhea" id="RHEA:22168"/>
        <dbReference type="ChEBI" id="CHEBI:58885"/>
        <dbReference type="ChEBI" id="CHEBI:66914"/>
        <dbReference type="EC" id="5.1.3.2"/>
    </reaction>
</comment>
<evidence type="ECO:0000256" key="2">
    <source>
        <dbReference type="ARBA" id="ARBA00001911"/>
    </source>
</evidence>
<evidence type="ECO:0000313" key="12">
    <source>
        <dbReference type="EMBL" id="MYM57435.1"/>
    </source>
</evidence>
<evidence type="ECO:0000256" key="3">
    <source>
        <dbReference type="ARBA" id="ARBA00004947"/>
    </source>
</evidence>
<dbReference type="RefSeq" id="WP_160975339.1">
    <property type="nucleotide sequence ID" value="NZ_WWEN01000011.1"/>
</dbReference>
<evidence type="ECO:0000256" key="5">
    <source>
        <dbReference type="ARBA" id="ARBA00013189"/>
    </source>
</evidence>
<evidence type="ECO:0000256" key="1">
    <source>
        <dbReference type="ARBA" id="ARBA00000083"/>
    </source>
</evidence>
<dbReference type="Pfam" id="PF01370">
    <property type="entry name" value="Epimerase"/>
    <property type="match status" value="1"/>
</dbReference>
<keyword evidence="9 10" id="KW-0413">Isomerase</keyword>
<keyword evidence="13" id="KW-1185">Reference proteome</keyword>
<gene>
    <name evidence="12" type="primary">galE</name>
    <name evidence="12" type="ORF">GR167_19115</name>
</gene>
<dbReference type="GO" id="GO:0006012">
    <property type="term" value="P:galactose metabolic process"/>
    <property type="evidence" value="ECO:0007669"/>
    <property type="project" value="UniProtKB-UniPathway"/>
</dbReference>